<dbReference type="SMART" id="SM01054">
    <property type="entry name" value="CaM_binding"/>
    <property type="match status" value="3"/>
</dbReference>
<dbReference type="Proteomes" id="UP001279734">
    <property type="component" value="Unassembled WGS sequence"/>
</dbReference>
<feature type="compositionally biased region" description="Basic and acidic residues" evidence="1">
    <location>
        <begin position="850"/>
        <end position="867"/>
    </location>
</feature>
<sequence length="1582" mass="178186">MKKLKKLRSMKVTNLDRLMRRKRVTVTEDPEGLVKSALTDPCPRYMKATSCSNARNESSQAAIPGTPESVTDGGSNTRRSSASFSGQKSSGILTRKNCPNKFADSTKYAASRFDEAPEIQCSDVVDDVSVETRSAKSLKRMSSLMRLRRMPSLKSRRYSTKSATRNAAFPGLSANKPGASRLHHDNAVLSSGGCNSEAASDCVYRGGSDNQDSIVKAEAKPERRVEKSRSIKLTKLRSKKSHRRLQKSRFDQASVEYVDESTMEILSDAEISDSPSNYAKSTKASRQKPVNAATRKLGLNALRFLSKMPSLRSRTNTGKNRSEVRGMRIVRHTYSSTLKNCQLPETSTLHVCPYNYCCLNGRSCALEPPLSTFLSYRRQLLKTQKKMESRDGASKSGPILCACNEDLDENIPQDVDERRYFDSNFELNKNDSKMNLSDLGLHNLFNQMGKLSIAARKILPEDNEETTNDKATVSSTSAGKELEELTAANEANSTGSLATDIVFDTQKYTKMWRLLYHHVISSKAAEAENDQGTGVAEKEQDKDENMSAENSCIDTSQNCYNINHDADGNHSFESEKLELEQIEAIKMIREAVDEILSIPVVPSDQSIIPCTIGDHGSVQKQTSKNMSSPKEEKVESNEEKPSQTEMSNGYSKLKKLIVTTTFIKAMNKLQKINSRKPRYRSIVANWETVHLNHLIMDQRKSAEEWMLDYALKQIIAKLDSSQQRKVALLSEAFEAVIPQLKGMSVNCHPMRTEPAEHLASDTAANKEEEKFITSDHDLDNIAQKPHDNFSCLCGDAPARSAKQDHEAMIPFLDRELCDNDHELNDINLQIHNRGTAEEALTQDNDETDSNYEKSKPSAPMKDPERDCKNVTADGIILSDKQKQTSMWHLIYQHIKSGIKAEVGSQLLEEAMKEQNSGGDPSLKAKSETNVERFVSNCESVELTQNDAVNLVQEAIDGILLNHCQLSEDQSNSAVINLEWKHPHEFQGRDRTPIISTSTSSNNGRFQVENKKAGNDSSLDTENAWFSTAVVTTSEKIVKESVGGKSEQEIPKGYNKLKKVILCNKFIKVMEKMQKFYRQRQQYLQIKPDPESENVILRHCLKDQKKNAEEWMLDYALQQVIAKLDRAEQRRVELLIQAFETIRPDLGETSKGLCYNKTERTEYDSSAGKLGMKQDQIHENRASSSQIEERNSGGSESVAVKTYDPMKPPSTNDNGERLSTNSKISSNSFSIAPLEMFAARKDKYEHSKPAYEFVEEPSQIQHFEYDYNDSEPQPVEFELDCNASAQPEDFKDDHNASSQPENFEDDCSSTASDKISMDAHKYTSMWHLIYQHIKSGVAEKLETQMKGEVDANRPIIEAETMPERISFGSSQSSFDSNSDGNMEIQRSDSISVELQQKDAIMLVQEAVDEILLIDEKTCNDQSGREIFNQKHSDGREPNISDNIAAPQEEEREIAVGKRIYPKSPKSYSNLSKVILCKKFIKAMEKMRKFNQRGSKQFPQQHCSEAESIHLKSRTLSEKKGCEDWMLDYALQHVIRKLAPAQKKRVALLVEAFETLTPVRNPWPTTDTMQQLHENHIYDYGSAK</sequence>
<feature type="region of interest" description="Disordered" evidence="1">
    <location>
        <begin position="613"/>
        <end position="647"/>
    </location>
</feature>
<feature type="compositionally biased region" description="Low complexity" evidence="1">
    <location>
        <begin position="993"/>
        <end position="1002"/>
    </location>
</feature>
<dbReference type="PANTHER" id="PTHR33923:SF3">
    <property type="entry name" value="CALMODULIN BINDING PROTEIN PICBP"/>
    <property type="match status" value="1"/>
</dbReference>
<protein>
    <recommendedName>
        <fullName evidence="2">Calmodulin-binding domain-containing protein</fullName>
    </recommendedName>
</protein>
<comment type="caution">
    <text evidence="3">The sequence shown here is derived from an EMBL/GenBank/DDBJ whole genome shotgun (WGS) entry which is preliminary data.</text>
</comment>
<feature type="domain" description="Calmodulin-binding" evidence="2">
    <location>
        <begin position="622"/>
        <end position="738"/>
    </location>
</feature>
<dbReference type="Pfam" id="PF07839">
    <property type="entry name" value="CaM_binding"/>
    <property type="match status" value="3"/>
</dbReference>
<feature type="region of interest" description="Disordered" evidence="1">
    <location>
        <begin position="526"/>
        <end position="548"/>
    </location>
</feature>
<feature type="compositionally biased region" description="Basic and acidic residues" evidence="1">
    <location>
        <begin position="1174"/>
        <end position="1190"/>
    </location>
</feature>
<feature type="region of interest" description="Disordered" evidence="1">
    <location>
        <begin position="1285"/>
        <end position="1309"/>
    </location>
</feature>
<feature type="compositionally biased region" description="Basic and acidic residues" evidence="1">
    <location>
        <begin position="629"/>
        <end position="642"/>
    </location>
</feature>
<feature type="domain" description="Calmodulin-binding" evidence="2">
    <location>
        <begin position="1446"/>
        <end position="1556"/>
    </location>
</feature>
<evidence type="ECO:0000313" key="3">
    <source>
        <dbReference type="EMBL" id="GMH18693.1"/>
    </source>
</evidence>
<feature type="compositionally biased region" description="Low complexity" evidence="1">
    <location>
        <begin position="80"/>
        <end position="90"/>
    </location>
</feature>
<feature type="compositionally biased region" description="Polar residues" evidence="1">
    <location>
        <begin position="68"/>
        <end position="79"/>
    </location>
</feature>
<proteinExistence type="predicted"/>
<dbReference type="InterPro" id="IPR012417">
    <property type="entry name" value="CaM-bd_dom_pln"/>
</dbReference>
<evidence type="ECO:0000256" key="1">
    <source>
        <dbReference type="SAM" id="MobiDB-lite"/>
    </source>
</evidence>
<accession>A0AAD3SVB5</accession>
<dbReference type="InterPro" id="IPR044681">
    <property type="entry name" value="PICBP-like"/>
</dbReference>
<organism evidence="3 4">
    <name type="scientific">Nepenthes gracilis</name>
    <name type="common">Slender pitcher plant</name>
    <dbReference type="NCBI Taxonomy" id="150966"/>
    <lineage>
        <taxon>Eukaryota</taxon>
        <taxon>Viridiplantae</taxon>
        <taxon>Streptophyta</taxon>
        <taxon>Embryophyta</taxon>
        <taxon>Tracheophyta</taxon>
        <taxon>Spermatophyta</taxon>
        <taxon>Magnoliopsida</taxon>
        <taxon>eudicotyledons</taxon>
        <taxon>Gunneridae</taxon>
        <taxon>Pentapetalae</taxon>
        <taxon>Caryophyllales</taxon>
        <taxon>Nepenthaceae</taxon>
        <taxon>Nepenthes</taxon>
    </lineage>
</organism>
<gene>
    <name evidence="3" type="ORF">Nepgr_020534</name>
</gene>
<dbReference type="EMBL" id="BSYO01000019">
    <property type="protein sequence ID" value="GMH18693.1"/>
    <property type="molecule type" value="Genomic_DNA"/>
</dbReference>
<feature type="region of interest" description="Disordered" evidence="1">
    <location>
        <begin position="988"/>
        <end position="1016"/>
    </location>
</feature>
<feature type="region of interest" description="Disordered" evidence="1">
    <location>
        <begin position="1163"/>
        <end position="1223"/>
    </location>
</feature>
<evidence type="ECO:0000259" key="2">
    <source>
        <dbReference type="SMART" id="SM01054"/>
    </source>
</evidence>
<feature type="region of interest" description="Disordered" evidence="1">
    <location>
        <begin position="834"/>
        <end position="867"/>
    </location>
</feature>
<evidence type="ECO:0000313" key="4">
    <source>
        <dbReference type="Proteomes" id="UP001279734"/>
    </source>
</evidence>
<keyword evidence="4" id="KW-1185">Reference proteome</keyword>
<feature type="domain" description="Calmodulin-binding" evidence="2">
    <location>
        <begin position="1031"/>
        <end position="1143"/>
    </location>
</feature>
<feature type="region of interest" description="Disordered" evidence="1">
    <location>
        <begin position="45"/>
        <end position="97"/>
    </location>
</feature>
<feature type="compositionally biased region" description="Basic and acidic residues" evidence="1">
    <location>
        <begin position="536"/>
        <end position="545"/>
    </location>
</feature>
<dbReference type="PANTHER" id="PTHR33923">
    <property type="entry name" value="CALMODULIN-BINDING PROTEIN-RELATED"/>
    <property type="match status" value="1"/>
</dbReference>
<dbReference type="GO" id="GO:0005516">
    <property type="term" value="F:calmodulin binding"/>
    <property type="evidence" value="ECO:0007669"/>
    <property type="project" value="InterPro"/>
</dbReference>
<feature type="compositionally biased region" description="Polar residues" evidence="1">
    <location>
        <begin position="618"/>
        <end position="628"/>
    </location>
</feature>
<reference evidence="3" key="1">
    <citation type="submission" date="2023-05" db="EMBL/GenBank/DDBJ databases">
        <title>Nepenthes gracilis genome sequencing.</title>
        <authorList>
            <person name="Fukushima K."/>
        </authorList>
    </citation>
    <scope>NUCLEOTIDE SEQUENCE</scope>
    <source>
        <strain evidence="3">SING2019-196</strain>
    </source>
</reference>
<name>A0AAD3SVB5_NEPGR</name>
<feature type="compositionally biased region" description="Polar residues" evidence="1">
    <location>
        <begin position="49"/>
        <end position="61"/>
    </location>
</feature>